<accession>A0A0B1TNK0</accession>
<dbReference type="OrthoDB" id="5840954at2759"/>
<evidence type="ECO:0000313" key="2">
    <source>
        <dbReference type="EMBL" id="KHJ96985.1"/>
    </source>
</evidence>
<feature type="region of interest" description="Disordered" evidence="1">
    <location>
        <begin position="108"/>
        <end position="168"/>
    </location>
</feature>
<feature type="compositionally biased region" description="Polar residues" evidence="1">
    <location>
        <begin position="137"/>
        <end position="149"/>
    </location>
</feature>
<name>A0A0B1TNK0_OESDE</name>
<proteinExistence type="predicted"/>
<keyword evidence="3" id="KW-1185">Reference proteome</keyword>
<reference evidence="2 3" key="1">
    <citation type="submission" date="2014-03" db="EMBL/GenBank/DDBJ databases">
        <title>Draft genome of the hookworm Oesophagostomum dentatum.</title>
        <authorList>
            <person name="Mitreva M."/>
        </authorList>
    </citation>
    <scope>NUCLEOTIDE SEQUENCE [LARGE SCALE GENOMIC DNA]</scope>
    <source>
        <strain evidence="2 3">OD-Hann</strain>
    </source>
</reference>
<feature type="compositionally biased region" description="Low complexity" evidence="1">
    <location>
        <begin position="8"/>
        <end position="17"/>
    </location>
</feature>
<sequence>MLAVIQKSRSLSSTVDTSDSEDEPVFGSVSDQDNEGIVEEKEDEEKQGDASNGLLLGDYLKDYLKRMKQDDFGLPTRSTIKGNELVIWRPITEFRDPFEDPSMKGRIQEVEGGENSTDEVSTPHIVTESGDSESDTEMSSQTNPRQTPNLKIEDVTEQSIEGETMECD</sequence>
<protein>
    <submittedName>
        <fullName evidence="2">Uncharacterized protein</fullName>
    </submittedName>
</protein>
<evidence type="ECO:0000313" key="3">
    <source>
        <dbReference type="Proteomes" id="UP000053660"/>
    </source>
</evidence>
<feature type="region of interest" description="Disordered" evidence="1">
    <location>
        <begin position="1"/>
        <end position="53"/>
    </location>
</feature>
<organism evidence="2 3">
    <name type="scientific">Oesophagostomum dentatum</name>
    <name type="common">Nodular worm</name>
    <dbReference type="NCBI Taxonomy" id="61180"/>
    <lineage>
        <taxon>Eukaryota</taxon>
        <taxon>Metazoa</taxon>
        <taxon>Ecdysozoa</taxon>
        <taxon>Nematoda</taxon>
        <taxon>Chromadorea</taxon>
        <taxon>Rhabditida</taxon>
        <taxon>Rhabditina</taxon>
        <taxon>Rhabditomorpha</taxon>
        <taxon>Strongyloidea</taxon>
        <taxon>Strongylidae</taxon>
        <taxon>Oesophagostomum</taxon>
    </lineage>
</organism>
<feature type="compositionally biased region" description="Acidic residues" evidence="1">
    <location>
        <begin position="32"/>
        <end position="46"/>
    </location>
</feature>
<dbReference type="AlphaFoldDB" id="A0A0B1TNK0"/>
<gene>
    <name evidence="2" type="ORF">OESDEN_03045</name>
</gene>
<evidence type="ECO:0000256" key="1">
    <source>
        <dbReference type="SAM" id="MobiDB-lite"/>
    </source>
</evidence>
<dbReference type="EMBL" id="KN549545">
    <property type="protein sequence ID" value="KHJ96985.1"/>
    <property type="molecule type" value="Genomic_DNA"/>
</dbReference>
<dbReference type="Proteomes" id="UP000053660">
    <property type="component" value="Unassembled WGS sequence"/>
</dbReference>